<protein>
    <recommendedName>
        <fullName evidence="4">Gag-like protein</fullName>
    </recommendedName>
</protein>
<keyword evidence="3" id="KW-1185">Reference proteome</keyword>
<proteinExistence type="predicted"/>
<evidence type="ECO:0000256" key="1">
    <source>
        <dbReference type="SAM" id="MobiDB-lite"/>
    </source>
</evidence>
<feature type="region of interest" description="Disordered" evidence="1">
    <location>
        <begin position="263"/>
        <end position="327"/>
    </location>
</feature>
<evidence type="ECO:0000313" key="2">
    <source>
        <dbReference type="EMBL" id="CAH3196387.1"/>
    </source>
</evidence>
<organism evidence="2 3">
    <name type="scientific">Porites evermanni</name>
    <dbReference type="NCBI Taxonomy" id="104178"/>
    <lineage>
        <taxon>Eukaryota</taxon>
        <taxon>Metazoa</taxon>
        <taxon>Cnidaria</taxon>
        <taxon>Anthozoa</taxon>
        <taxon>Hexacorallia</taxon>
        <taxon>Scleractinia</taxon>
        <taxon>Fungiina</taxon>
        <taxon>Poritidae</taxon>
        <taxon>Porites</taxon>
    </lineage>
</organism>
<comment type="caution">
    <text evidence="2">The sequence shown here is derived from an EMBL/GenBank/DDBJ whole genome shotgun (WGS) entry which is preliminary data.</text>
</comment>
<gene>
    <name evidence="2" type="ORF">PEVE_00032527</name>
</gene>
<sequence>MSGNPGGTAKVNALKQGSGKNSNRFKKTHQKREVSRDLCGRVGPKHAKKNCPAFGQKCRRCGNLNHYQSLCCTKLVATVGEEASEEDESYEICTVDEDSRPSVNKAFVDIFVSTKKPGNQVRFQGDTGSECNLLPIILYKSLTGDTKLSMLRKCNKSIVSYTGERRQIAGKINLRVWHKRSTQTLTFNVIDGEYQPILSLNTSIALGIVTLHDCDVLSLTISSRSNAILEEFKHVFERLGELPGEYKFITVEVAGRRYRRNRRQLRTTAEAPSHTTLEDLPNNDADVTPPFNSQETTKPTRCRDDTSGVTPEPVTQPRRSARVRKPPAWHDNYLMNC</sequence>
<accession>A0ABN8SZV2</accession>
<name>A0ABN8SZV2_9CNID</name>
<dbReference type="Proteomes" id="UP001159427">
    <property type="component" value="Unassembled WGS sequence"/>
</dbReference>
<evidence type="ECO:0000313" key="3">
    <source>
        <dbReference type="Proteomes" id="UP001159427"/>
    </source>
</evidence>
<dbReference type="EMBL" id="CALNXI010004746">
    <property type="protein sequence ID" value="CAH3196387.1"/>
    <property type="molecule type" value="Genomic_DNA"/>
</dbReference>
<evidence type="ECO:0008006" key="4">
    <source>
        <dbReference type="Google" id="ProtNLM"/>
    </source>
</evidence>
<feature type="region of interest" description="Disordered" evidence="1">
    <location>
        <begin position="1"/>
        <end position="32"/>
    </location>
</feature>
<reference evidence="2 3" key="1">
    <citation type="submission" date="2022-05" db="EMBL/GenBank/DDBJ databases">
        <authorList>
            <consortium name="Genoscope - CEA"/>
            <person name="William W."/>
        </authorList>
    </citation>
    <scope>NUCLEOTIDE SEQUENCE [LARGE SCALE GENOMIC DNA]</scope>
</reference>
<feature type="compositionally biased region" description="Polar residues" evidence="1">
    <location>
        <begin position="290"/>
        <end position="299"/>
    </location>
</feature>